<dbReference type="PANTHER" id="PTHR34183">
    <property type="entry name" value="ENDOLYTIC PEPTIDOGLYCAN TRANSGLYCOSYLASE RLPA"/>
    <property type="match status" value="1"/>
</dbReference>
<keyword evidence="4" id="KW-1003">Cell membrane</keyword>
<organism evidence="9 10">
    <name type="scientific">Oryzomicrobium terrae</name>
    <dbReference type="NCBI Taxonomy" id="1735038"/>
    <lineage>
        <taxon>Bacteria</taxon>
        <taxon>Pseudomonadati</taxon>
        <taxon>Pseudomonadota</taxon>
        <taxon>Betaproteobacteria</taxon>
        <taxon>Rhodocyclales</taxon>
        <taxon>Rhodocyclaceae</taxon>
        <taxon>Oryzomicrobium</taxon>
    </lineage>
</organism>
<evidence type="ECO:0000259" key="8">
    <source>
        <dbReference type="PROSITE" id="PS51724"/>
    </source>
</evidence>
<dbReference type="GO" id="GO:0071555">
    <property type="term" value="P:cell wall organization"/>
    <property type="evidence" value="ECO:0007669"/>
    <property type="project" value="UniProtKB-KW"/>
</dbReference>
<dbReference type="PANTHER" id="PTHR34183:SF1">
    <property type="entry name" value="ENDOLYTIC PEPTIDOGLYCAN TRANSGLYCOSYLASE RLPA"/>
    <property type="match status" value="1"/>
</dbReference>
<dbReference type="InterPro" id="IPR034718">
    <property type="entry name" value="RlpA"/>
</dbReference>
<keyword evidence="2 4" id="KW-0456">Lyase</keyword>
<dbReference type="GO" id="GO:0008932">
    <property type="term" value="F:lytic endotransglycosylase activity"/>
    <property type="evidence" value="ECO:0007669"/>
    <property type="project" value="UniProtKB-UniRule"/>
</dbReference>
<keyword evidence="1 7" id="KW-0732">Signal</keyword>
<dbReference type="Pfam" id="PF03330">
    <property type="entry name" value="DPBB_1"/>
    <property type="match status" value="1"/>
</dbReference>
<dbReference type="InterPro" id="IPR007730">
    <property type="entry name" value="SPOR-like_dom"/>
</dbReference>
<protein>
    <recommendedName>
        <fullName evidence="4">Endolytic peptidoglycan transglycosylase RlpA</fullName>
        <ecNumber evidence="4">4.2.2.-</ecNumber>
    </recommendedName>
</protein>
<reference evidence="9 10" key="1">
    <citation type="submission" date="2017-07" db="EMBL/GenBank/DDBJ databases">
        <title>Complete genome sequence of Oryzomicrobium terrae TPP412.</title>
        <authorList>
            <person name="Chiu L.-W."/>
            <person name="Lo K.-J."/>
            <person name="Tsai Y.-M."/>
            <person name="Lin S.-S."/>
            <person name="Kuo C.-H."/>
            <person name="Liu C.-T."/>
        </authorList>
    </citation>
    <scope>NUCLEOTIDE SEQUENCE [LARGE SCALE GENOMIC DNA]</scope>
    <source>
        <strain evidence="9 10">TPP412</strain>
    </source>
</reference>
<evidence type="ECO:0000256" key="2">
    <source>
        <dbReference type="ARBA" id="ARBA00023239"/>
    </source>
</evidence>
<dbReference type="PROSITE" id="PS51257">
    <property type="entry name" value="PROKAR_LIPOPROTEIN"/>
    <property type="match status" value="1"/>
</dbReference>
<comment type="similarity">
    <text evidence="4 5">Belongs to the RlpA family.</text>
</comment>
<dbReference type="GO" id="GO:0005886">
    <property type="term" value="C:plasma membrane"/>
    <property type="evidence" value="ECO:0007669"/>
    <property type="project" value="UniProtKB-SubCell"/>
</dbReference>
<keyword evidence="4 9" id="KW-0449">Lipoprotein</keyword>
<gene>
    <name evidence="4 9" type="primary">rlpA</name>
    <name evidence="9" type="ORF">OTERR_01240</name>
</gene>
<evidence type="ECO:0000313" key="9">
    <source>
        <dbReference type="EMBL" id="QEL63600.1"/>
    </source>
</evidence>
<accession>A0A5C1E416</accession>
<dbReference type="EMBL" id="CP022579">
    <property type="protein sequence ID" value="QEL63600.1"/>
    <property type="molecule type" value="Genomic_DNA"/>
</dbReference>
<dbReference type="KEGG" id="otr:OTERR_01240"/>
<feature type="domain" description="SPOR" evidence="8">
    <location>
        <begin position="265"/>
        <end position="343"/>
    </location>
</feature>
<dbReference type="RefSeq" id="WP_149424529.1">
    <property type="nucleotide sequence ID" value="NZ_CP022579.1"/>
</dbReference>
<dbReference type="Pfam" id="PF05036">
    <property type="entry name" value="SPOR"/>
    <property type="match status" value="1"/>
</dbReference>
<dbReference type="Gene3D" id="3.30.70.1070">
    <property type="entry name" value="Sporulation related repeat"/>
    <property type="match status" value="1"/>
</dbReference>
<dbReference type="InterPro" id="IPR012997">
    <property type="entry name" value="RplA"/>
</dbReference>
<dbReference type="GO" id="GO:0000270">
    <property type="term" value="P:peptidoglycan metabolic process"/>
    <property type="evidence" value="ECO:0007669"/>
    <property type="project" value="UniProtKB-UniRule"/>
</dbReference>
<evidence type="ECO:0000256" key="3">
    <source>
        <dbReference type="ARBA" id="ARBA00023316"/>
    </source>
</evidence>
<comment type="subcellular location">
    <subcellularLocation>
        <location evidence="4">Cell membrane</location>
        <topology evidence="4">Lipid-anchor</topology>
    </subcellularLocation>
</comment>
<feature type="region of interest" description="Disordered" evidence="6">
    <location>
        <begin position="30"/>
        <end position="67"/>
    </location>
</feature>
<keyword evidence="4" id="KW-0472">Membrane</keyword>
<keyword evidence="3 4" id="KW-0961">Cell wall biogenesis/degradation</keyword>
<keyword evidence="4" id="KW-0564">Palmitate</keyword>
<evidence type="ECO:0000313" key="10">
    <source>
        <dbReference type="Proteomes" id="UP000323671"/>
    </source>
</evidence>
<comment type="function">
    <text evidence="4">Lytic transglycosylase with a strong preference for naked glycan strands that lack stem peptides.</text>
</comment>
<evidence type="ECO:0000256" key="7">
    <source>
        <dbReference type="SAM" id="SignalP"/>
    </source>
</evidence>
<dbReference type="InterPro" id="IPR036680">
    <property type="entry name" value="SPOR-like_sf"/>
</dbReference>
<feature type="signal peptide" evidence="7">
    <location>
        <begin position="1"/>
        <end position="21"/>
    </location>
</feature>
<name>A0A5C1E416_9RHOO</name>
<dbReference type="Gene3D" id="2.40.40.10">
    <property type="entry name" value="RlpA-like domain"/>
    <property type="match status" value="1"/>
</dbReference>
<dbReference type="PROSITE" id="PS51724">
    <property type="entry name" value="SPOR"/>
    <property type="match status" value="1"/>
</dbReference>
<dbReference type="InterPro" id="IPR009009">
    <property type="entry name" value="RlpA-like_DPBB"/>
</dbReference>
<dbReference type="HAMAP" id="MF_02071">
    <property type="entry name" value="RlpA"/>
    <property type="match status" value="1"/>
</dbReference>
<evidence type="ECO:0000256" key="4">
    <source>
        <dbReference type="HAMAP-Rule" id="MF_02071"/>
    </source>
</evidence>
<evidence type="ECO:0000256" key="6">
    <source>
        <dbReference type="SAM" id="MobiDB-lite"/>
    </source>
</evidence>
<dbReference type="Proteomes" id="UP000323671">
    <property type="component" value="Chromosome"/>
</dbReference>
<dbReference type="CDD" id="cd22268">
    <property type="entry name" value="DPBB_RlpA-like"/>
    <property type="match status" value="1"/>
</dbReference>
<sequence length="343" mass="36376">MSIPHRAVPGWLTLCAISALAAALAACGSAPSRAPGGAEVKTPAKSAKRMVPARKGGGYYQDDGPGDEIPADLDDVPDAVPRLEPLHRFANRPYVVLGKEYVPNTSIQPYRAKGIGSWYGKKFHGQKTSIGEPYDMFAMTAAHPTLAIPSYVRVTNPANGRSVVVRVTDRGPFHADRVIDLSYTAAYKLGYINSGSAPVEVEAIIPDGTNVSYAQVAPPPVRPVPAGTPAPAPVEAPRPDLGATAQAELDQLEKNLSRAETPARGTVMGNLFIQLGAFANADNAESLRARLSRELDWLDRLGVFAAGGIHRVQAGPFASRSEADRVAEKIRGALGFKPTIVSR</sequence>
<feature type="chain" id="PRO_5023218823" description="Endolytic peptidoglycan transglycosylase RlpA" evidence="7">
    <location>
        <begin position="22"/>
        <end position="343"/>
    </location>
</feature>
<dbReference type="EC" id="4.2.2.-" evidence="4"/>
<dbReference type="SUPFAM" id="SSF50685">
    <property type="entry name" value="Barwin-like endoglucanases"/>
    <property type="match status" value="1"/>
</dbReference>
<dbReference type="NCBIfam" id="TIGR00413">
    <property type="entry name" value="rlpA"/>
    <property type="match status" value="1"/>
</dbReference>
<dbReference type="AlphaFoldDB" id="A0A5C1E416"/>
<proteinExistence type="inferred from homology"/>
<evidence type="ECO:0000256" key="5">
    <source>
        <dbReference type="RuleBase" id="RU003495"/>
    </source>
</evidence>
<keyword evidence="10" id="KW-1185">Reference proteome</keyword>
<dbReference type="InterPro" id="IPR036908">
    <property type="entry name" value="RlpA-like_sf"/>
</dbReference>
<dbReference type="SUPFAM" id="SSF110997">
    <property type="entry name" value="Sporulation related repeat"/>
    <property type="match status" value="1"/>
</dbReference>
<evidence type="ECO:0000256" key="1">
    <source>
        <dbReference type="ARBA" id="ARBA00022729"/>
    </source>
</evidence>
<dbReference type="GO" id="GO:0042834">
    <property type="term" value="F:peptidoglycan binding"/>
    <property type="evidence" value="ECO:0007669"/>
    <property type="project" value="InterPro"/>
</dbReference>